<evidence type="ECO:0000313" key="2">
    <source>
        <dbReference type="Proteomes" id="UP000019380"/>
    </source>
</evidence>
<dbReference type="Proteomes" id="UP000019380">
    <property type="component" value="Unassembled WGS sequence"/>
</dbReference>
<gene>
    <name evidence="1" type="ORF">BN890_25020</name>
</gene>
<reference evidence="1 2" key="1">
    <citation type="submission" date="2013-12" db="EMBL/GenBank/DDBJ databases">
        <title>Improved hybrid genome assemblies of Bacteroides xylanisolvens SD CC 1b and Bacteroides xylanisolvens SD CC 2a using Illumina and 454 Sequencing.</title>
        <authorList>
            <person name="Ramaraj T."/>
            <person name="Sundararajan A."/>
            <person name="Mudge J."/>
            <person name="Schilkey F.D."/>
            <person name="Delvecchio V."/>
            <person name="Donlon M."/>
            <person name="Ziemer C."/>
        </authorList>
    </citation>
    <scope>NUCLEOTIDE SEQUENCE [LARGE SCALE GENOMIC DNA]</scope>
</reference>
<dbReference type="EMBL" id="CBXG010000029">
    <property type="protein sequence ID" value="CDM04916.1"/>
    <property type="molecule type" value="Genomic_DNA"/>
</dbReference>
<evidence type="ECO:0000313" key="1">
    <source>
        <dbReference type="EMBL" id="CDM04916.1"/>
    </source>
</evidence>
<dbReference type="AlphaFoldDB" id="W6P477"/>
<accession>W6P477</accession>
<sequence>MLLFPNRLRASILSSQSKILLGSAQQINRIDKDMGNRKIKRTLFSLKLATHKK</sequence>
<comment type="caution">
    <text evidence="1">The sequence shown here is derived from an EMBL/GenBank/DDBJ whole genome shotgun (WGS) entry which is preliminary data.</text>
</comment>
<proteinExistence type="predicted"/>
<protein>
    <submittedName>
        <fullName evidence="1">Uncharacterized protein</fullName>
    </submittedName>
</protein>
<name>W6P477_9BACE</name>
<organism evidence="1 2">
    <name type="scientific">Bacteroides xylanisolvens SD CC 1b</name>
    <dbReference type="NCBI Taxonomy" id="702447"/>
    <lineage>
        <taxon>Bacteria</taxon>
        <taxon>Pseudomonadati</taxon>
        <taxon>Bacteroidota</taxon>
        <taxon>Bacteroidia</taxon>
        <taxon>Bacteroidales</taxon>
        <taxon>Bacteroidaceae</taxon>
        <taxon>Bacteroides</taxon>
    </lineage>
</organism>